<evidence type="ECO:0000313" key="5">
    <source>
        <dbReference type="EMBL" id="MDM4014540.1"/>
    </source>
</evidence>
<dbReference type="InterPro" id="IPR050393">
    <property type="entry name" value="MFP_Efflux_Pump"/>
</dbReference>
<feature type="region of interest" description="Disordered" evidence="2">
    <location>
        <begin position="486"/>
        <end position="526"/>
    </location>
</feature>
<dbReference type="Pfam" id="PF25917">
    <property type="entry name" value="BSH_RND"/>
    <property type="match status" value="1"/>
</dbReference>
<evidence type="ECO:0000256" key="1">
    <source>
        <dbReference type="SAM" id="Coils"/>
    </source>
</evidence>
<keyword evidence="1" id="KW-0175">Coiled coil</keyword>
<feature type="compositionally biased region" description="Basic and acidic residues" evidence="2">
    <location>
        <begin position="13"/>
        <end position="33"/>
    </location>
</feature>
<keyword evidence="3" id="KW-0472">Membrane</keyword>
<gene>
    <name evidence="5" type="ORF">QTN89_03790</name>
</gene>
<keyword evidence="3" id="KW-1133">Transmembrane helix</keyword>
<dbReference type="RefSeq" id="WP_289162249.1">
    <property type="nucleotide sequence ID" value="NZ_JASZZN010000002.1"/>
</dbReference>
<protein>
    <submittedName>
        <fullName evidence="5">Biotin/lipoyl-binding protein</fullName>
    </submittedName>
</protein>
<dbReference type="PANTHER" id="PTHR30367:SF1">
    <property type="entry name" value="MULTIDRUG RESISTANCE PROTEIN MDTN"/>
    <property type="match status" value="1"/>
</dbReference>
<dbReference type="Gene3D" id="2.40.30.170">
    <property type="match status" value="1"/>
</dbReference>
<dbReference type="InterPro" id="IPR058625">
    <property type="entry name" value="MdtA-like_BSH"/>
</dbReference>
<comment type="caution">
    <text evidence="5">The sequence shown here is derived from an EMBL/GenBank/DDBJ whole genome shotgun (WGS) entry which is preliminary data.</text>
</comment>
<evidence type="ECO:0000256" key="2">
    <source>
        <dbReference type="SAM" id="MobiDB-lite"/>
    </source>
</evidence>
<keyword evidence="6" id="KW-1185">Reference proteome</keyword>
<dbReference type="SUPFAM" id="SSF111369">
    <property type="entry name" value="HlyD-like secretion proteins"/>
    <property type="match status" value="1"/>
</dbReference>
<proteinExistence type="predicted"/>
<accession>A0ABT7PDF8</accession>
<sequence length="608" mass="66817">MDHDAQTNDSDEAPQKMMEDHQTITADQPRHSEPSPGPSRVAGEESGTTKATTKNNERRKRPRLDQWILFNVAIPILLLVAGVVVMKALGEASATPLPPPDTSPDAVLESLAAVTTETIVSLQSTGQQLELVIDGTVVPYQEAQISAEVAGRIVFKSNVCEAGQRVRAGDLLMRIDSTDYELEVERLTRQREQEYRALGEVDQEIINTQKSLEVARQEVRLQQQEVERQQRLSQFGSKSELDKARSSLLAATQQLLTYENQIETLRRRRSKLEASEQLAATQLKVAEVNLQRCTVNAPIDGVIVSEQADVNNFVNRGTALVIIENVTKSEVIANMRMDQLHWVIEQGNRDASTESPIADAYRGYDLPDTPAIIEYSVAGREGATQRWKGTLVSFDGVGIDPNTRTVPVRIVVDDPAHYVDADGREQTANRATTLLRGMFVSVRLQLQPTEDLVVIPARALRPGNRVWKFQPDPKVLQEAIEAAEKAAEEAAKTADGQNSSPEDKAQDTLVNDAEVAASEADAESESFDPANWIPGLVAYSQTVYPIESLRVAGEKTRDPNLAPSLQTAERYWVCEAKRSNLADGDQVVVSPLDSIPPAGLPARAEQTP</sequence>
<keyword evidence="3" id="KW-0812">Transmembrane</keyword>
<feature type="region of interest" description="Disordered" evidence="2">
    <location>
        <begin position="1"/>
        <end position="59"/>
    </location>
</feature>
<feature type="transmembrane region" description="Helical" evidence="3">
    <location>
        <begin position="68"/>
        <end position="89"/>
    </location>
</feature>
<evidence type="ECO:0000313" key="6">
    <source>
        <dbReference type="Proteomes" id="UP001239462"/>
    </source>
</evidence>
<evidence type="ECO:0000259" key="4">
    <source>
        <dbReference type="Pfam" id="PF25917"/>
    </source>
</evidence>
<dbReference type="PANTHER" id="PTHR30367">
    <property type="entry name" value="P-HYDROXYBENZOIC ACID EFFLUX PUMP SUBUNIT AAEA-RELATED"/>
    <property type="match status" value="1"/>
</dbReference>
<feature type="domain" description="Multidrug resistance protein MdtA-like barrel-sandwich hybrid" evidence="4">
    <location>
        <begin position="142"/>
        <end position="323"/>
    </location>
</feature>
<dbReference type="Gene3D" id="1.10.287.470">
    <property type="entry name" value="Helix hairpin bin"/>
    <property type="match status" value="1"/>
</dbReference>
<dbReference type="EMBL" id="JASZZN010000002">
    <property type="protein sequence ID" value="MDM4014540.1"/>
    <property type="molecule type" value="Genomic_DNA"/>
</dbReference>
<feature type="coiled-coil region" evidence="1">
    <location>
        <begin position="184"/>
        <end position="275"/>
    </location>
</feature>
<name>A0ABT7PDF8_9BACT</name>
<dbReference type="Gene3D" id="2.40.50.100">
    <property type="match status" value="1"/>
</dbReference>
<dbReference type="Proteomes" id="UP001239462">
    <property type="component" value="Unassembled WGS sequence"/>
</dbReference>
<evidence type="ECO:0000256" key="3">
    <source>
        <dbReference type="SAM" id="Phobius"/>
    </source>
</evidence>
<reference evidence="5 6" key="1">
    <citation type="submission" date="2023-06" db="EMBL/GenBank/DDBJ databases">
        <title>Roseiconus lacunae JC819 isolated from Gulf of Mannar region, Tamil Nadu.</title>
        <authorList>
            <person name="Pk S."/>
            <person name="Ch S."/>
            <person name="Ch V.R."/>
        </authorList>
    </citation>
    <scope>NUCLEOTIDE SEQUENCE [LARGE SCALE GENOMIC DNA]</scope>
    <source>
        <strain evidence="5 6">JC819</strain>
    </source>
</reference>
<organism evidence="5 6">
    <name type="scientific">Roseiconus lacunae</name>
    <dbReference type="NCBI Taxonomy" id="2605694"/>
    <lineage>
        <taxon>Bacteria</taxon>
        <taxon>Pseudomonadati</taxon>
        <taxon>Planctomycetota</taxon>
        <taxon>Planctomycetia</taxon>
        <taxon>Pirellulales</taxon>
        <taxon>Pirellulaceae</taxon>
        <taxon>Roseiconus</taxon>
    </lineage>
</organism>